<feature type="transmembrane region" description="Helical" evidence="8">
    <location>
        <begin position="165"/>
        <end position="185"/>
    </location>
</feature>
<comment type="function">
    <text evidence="8 9">Involved in peptidoglycan biosynthesis. Transports lipid-linked peptidoglycan precursors from the inner to the outer leaflet of the cytoplasmic membrane.</text>
</comment>
<evidence type="ECO:0000256" key="8">
    <source>
        <dbReference type="HAMAP-Rule" id="MF_02078"/>
    </source>
</evidence>
<dbReference type="EMBL" id="PFBZ01000177">
    <property type="protein sequence ID" value="PIT86280.1"/>
    <property type="molecule type" value="Genomic_DNA"/>
</dbReference>
<feature type="transmembrane region" description="Helical" evidence="8">
    <location>
        <begin position="412"/>
        <end position="434"/>
    </location>
</feature>
<feature type="transmembrane region" description="Helical" evidence="8">
    <location>
        <begin position="319"/>
        <end position="337"/>
    </location>
</feature>
<dbReference type="PANTHER" id="PTHR47019">
    <property type="entry name" value="LIPID II FLIPPASE MURJ"/>
    <property type="match status" value="1"/>
</dbReference>
<keyword evidence="4 8" id="KW-0133">Cell shape</keyword>
<keyword evidence="6 8" id="KW-1133">Transmembrane helix</keyword>
<comment type="caution">
    <text evidence="10">The sequence shown here is derived from an EMBL/GenBank/DDBJ whole genome shotgun (WGS) entry which is preliminary data.</text>
</comment>
<dbReference type="GO" id="GO:0034204">
    <property type="term" value="P:lipid translocation"/>
    <property type="evidence" value="ECO:0007669"/>
    <property type="project" value="TreeGrafter"/>
</dbReference>
<comment type="pathway">
    <text evidence="8">Cell wall biogenesis; peptidoglycan biosynthesis.</text>
</comment>
<feature type="transmembrane region" description="Helical" evidence="8">
    <location>
        <begin position="60"/>
        <end position="83"/>
    </location>
</feature>
<evidence type="ECO:0000313" key="11">
    <source>
        <dbReference type="Proteomes" id="UP000229362"/>
    </source>
</evidence>
<keyword evidence="3 8" id="KW-0812">Transmembrane</keyword>
<feature type="transmembrane region" description="Helical" evidence="8">
    <location>
        <begin position="191"/>
        <end position="210"/>
    </location>
</feature>
<keyword evidence="7 8" id="KW-0472">Membrane</keyword>
<dbReference type="PIRSF" id="PIRSF002869">
    <property type="entry name" value="MviN"/>
    <property type="match status" value="1"/>
</dbReference>
<feature type="transmembrane region" description="Helical" evidence="8">
    <location>
        <begin position="95"/>
        <end position="119"/>
    </location>
</feature>
<accession>A0A2M6W0P1</accession>
<protein>
    <recommendedName>
        <fullName evidence="8">Probable lipid II flippase MurJ</fullName>
    </recommendedName>
</protein>
<dbReference type="InterPro" id="IPR004268">
    <property type="entry name" value="MurJ"/>
</dbReference>
<feature type="transmembrane region" description="Helical" evidence="8">
    <location>
        <begin position="12"/>
        <end position="30"/>
    </location>
</feature>
<feature type="transmembrane region" description="Helical" evidence="8">
    <location>
        <begin position="349"/>
        <end position="374"/>
    </location>
</feature>
<dbReference type="GO" id="GO:0009252">
    <property type="term" value="P:peptidoglycan biosynthetic process"/>
    <property type="evidence" value="ECO:0007669"/>
    <property type="project" value="UniProtKB-UniRule"/>
</dbReference>
<dbReference type="InterPro" id="IPR051050">
    <property type="entry name" value="Lipid_II_flippase_MurJ/MviN"/>
</dbReference>
<reference evidence="11" key="1">
    <citation type="submission" date="2017-09" db="EMBL/GenBank/DDBJ databases">
        <title>Depth-based differentiation of microbial function through sediment-hosted aquifers and enrichment of novel symbionts in the deep terrestrial subsurface.</title>
        <authorList>
            <person name="Probst A.J."/>
            <person name="Ladd B."/>
            <person name="Jarett J.K."/>
            <person name="Geller-Mcgrath D.E."/>
            <person name="Sieber C.M.K."/>
            <person name="Emerson J.B."/>
            <person name="Anantharaman K."/>
            <person name="Thomas B.C."/>
            <person name="Malmstrom R."/>
            <person name="Stieglmeier M."/>
            <person name="Klingl A."/>
            <person name="Woyke T."/>
            <person name="Ryan C.M."/>
            <person name="Banfield J.F."/>
        </authorList>
    </citation>
    <scope>NUCLEOTIDE SEQUENCE [LARGE SCALE GENOMIC DNA]</scope>
</reference>
<dbReference type="GO" id="GO:0008360">
    <property type="term" value="P:regulation of cell shape"/>
    <property type="evidence" value="ECO:0007669"/>
    <property type="project" value="UniProtKB-UniRule"/>
</dbReference>
<evidence type="ECO:0000256" key="2">
    <source>
        <dbReference type="ARBA" id="ARBA00022475"/>
    </source>
</evidence>
<dbReference type="HAMAP" id="MF_02078">
    <property type="entry name" value="MurJ_MviN"/>
    <property type="match status" value="1"/>
</dbReference>
<feature type="transmembrane region" description="Helical" evidence="8">
    <location>
        <begin position="386"/>
        <end position="406"/>
    </location>
</feature>
<proteinExistence type="inferred from homology"/>
<evidence type="ECO:0000256" key="3">
    <source>
        <dbReference type="ARBA" id="ARBA00022692"/>
    </source>
</evidence>
<dbReference type="CDD" id="cd13123">
    <property type="entry name" value="MATE_MurJ_like"/>
    <property type="match status" value="1"/>
</dbReference>
<dbReference type="PANTHER" id="PTHR47019:SF1">
    <property type="entry name" value="LIPID II FLIPPASE MURJ"/>
    <property type="match status" value="1"/>
</dbReference>
<evidence type="ECO:0000256" key="7">
    <source>
        <dbReference type="ARBA" id="ARBA00023136"/>
    </source>
</evidence>
<dbReference type="PRINTS" id="PR01806">
    <property type="entry name" value="VIRFACTRMVIN"/>
</dbReference>
<feature type="transmembrane region" description="Helical" evidence="8">
    <location>
        <begin position="250"/>
        <end position="272"/>
    </location>
</feature>
<keyword evidence="8 9" id="KW-0961">Cell wall biogenesis/degradation</keyword>
<keyword evidence="8 9" id="KW-0813">Transport</keyword>
<keyword evidence="2 8" id="KW-1003">Cell membrane</keyword>
<gene>
    <name evidence="10" type="primary">mviN</name>
    <name evidence="8" type="synonym">murJ</name>
    <name evidence="10" type="ORF">COU33_04060</name>
</gene>
<comment type="similarity">
    <text evidence="8 9">Belongs to the MurJ/MviN family.</text>
</comment>
<dbReference type="GO" id="GO:0071555">
    <property type="term" value="P:cell wall organization"/>
    <property type="evidence" value="ECO:0007669"/>
    <property type="project" value="UniProtKB-UniRule"/>
</dbReference>
<keyword evidence="5 8" id="KW-0573">Peptidoglycan synthesis</keyword>
<feature type="transmembrane region" description="Helical" evidence="8">
    <location>
        <begin position="139"/>
        <end position="158"/>
    </location>
</feature>
<feature type="transmembrane region" description="Helical" evidence="8">
    <location>
        <begin position="479"/>
        <end position="505"/>
    </location>
</feature>
<comment type="subcellular location">
    <subcellularLocation>
        <location evidence="1 8">Cell membrane</location>
        <topology evidence="1 8">Multi-pass membrane protein</topology>
    </subcellularLocation>
</comment>
<feature type="transmembrane region" description="Helical" evidence="8">
    <location>
        <begin position="446"/>
        <end position="467"/>
    </location>
</feature>
<dbReference type="GO" id="GO:0005886">
    <property type="term" value="C:plasma membrane"/>
    <property type="evidence" value="ECO:0007669"/>
    <property type="project" value="UniProtKB-SubCell"/>
</dbReference>
<dbReference type="GO" id="GO:0015648">
    <property type="term" value="F:lipid-linked peptidoglycan transporter activity"/>
    <property type="evidence" value="ECO:0007669"/>
    <property type="project" value="UniProtKB-UniRule"/>
</dbReference>
<organism evidence="10 11">
    <name type="scientific">Candidatus Magasanikbacteria bacterium CG10_big_fil_rev_8_21_14_0_10_43_6</name>
    <dbReference type="NCBI Taxonomy" id="1974650"/>
    <lineage>
        <taxon>Bacteria</taxon>
        <taxon>Candidatus Magasanikiibacteriota</taxon>
    </lineage>
</organism>
<evidence type="ECO:0000256" key="6">
    <source>
        <dbReference type="ARBA" id="ARBA00022989"/>
    </source>
</evidence>
<evidence type="ECO:0000256" key="4">
    <source>
        <dbReference type="ARBA" id="ARBA00022960"/>
    </source>
</evidence>
<dbReference type="Proteomes" id="UP000229362">
    <property type="component" value="Unassembled WGS sequence"/>
</dbReference>
<dbReference type="UniPathway" id="UPA00219"/>
<evidence type="ECO:0000313" key="10">
    <source>
        <dbReference type="EMBL" id="PIT86280.1"/>
    </source>
</evidence>
<evidence type="ECO:0000256" key="1">
    <source>
        <dbReference type="ARBA" id="ARBA00004651"/>
    </source>
</evidence>
<evidence type="ECO:0000256" key="5">
    <source>
        <dbReference type="ARBA" id="ARBA00022984"/>
    </source>
</evidence>
<evidence type="ECO:0000256" key="9">
    <source>
        <dbReference type="PIRNR" id="PIRNR002869"/>
    </source>
</evidence>
<dbReference type="NCBIfam" id="TIGR01695">
    <property type="entry name" value="murJ_mviN"/>
    <property type="match status" value="1"/>
</dbReference>
<sequence length="537" mass="59071">MIKKLLTSQSKTITGAALVLGAASFVSRLIGVARDRIFAQQFGAGEILDVYYAAFRIPDLVYNLLIVGALSAGFIPVFMKAYVKNKEDAWKLTNSLLHIIFIGLLLGATLLWVVMPYVVPLVVPGFSDAAIADTIRLSRIMLLSPLILGVSGVVSGVLQSVKSFFIYSLTPIFYNLGIIIGAMFLVPLFGIVGLAYGVLLGTLLHLLVQLPTLFQHGFRYTPVLSLRDPYVKEIGKLMIPRTLTLATHQLNLLVITIIASTMAVGSLTIFNFANNLQYFPVGIVGISFALAAFPTLSEYFAKGDVDNMIRHLSNTIRQILFFIVPLSIIFLVLRAQIVRVVLGSGKFDWTATITTADTLALFTLSLFAQCLIPLLTRAFYAMHNTWTPLVIAFIGALINIIGSLALKHSFGVAGLALAFSLAAIVQLCMLWFALRHAVSSLQEEGIFKTFQKISVAGMAMFLVMQYIKTPLASLVDMTRFWGILLQGSLAGMLGLTVYAGLSYFLRIEEMLHVIRTFHKKWLRPTHIEPRVTEADEI</sequence>
<name>A0A2M6W0P1_9BACT</name>
<dbReference type="Pfam" id="PF03023">
    <property type="entry name" value="MurJ"/>
    <property type="match status" value="1"/>
</dbReference>
<dbReference type="AlphaFoldDB" id="A0A2M6W0P1"/>
<feature type="transmembrane region" description="Helical" evidence="8">
    <location>
        <begin position="278"/>
        <end position="299"/>
    </location>
</feature>